<comment type="similarity">
    <text evidence="1">Belongs to the LysR transcriptional regulatory family.</text>
</comment>
<dbReference type="InterPro" id="IPR036390">
    <property type="entry name" value="WH_DNA-bd_sf"/>
</dbReference>
<dbReference type="Proteomes" id="UP000032287">
    <property type="component" value="Unassembled WGS sequence"/>
</dbReference>
<evidence type="ECO:0000256" key="4">
    <source>
        <dbReference type="ARBA" id="ARBA00023163"/>
    </source>
</evidence>
<gene>
    <name evidence="6" type="ORF">QX99_02267</name>
</gene>
<dbReference type="InterPro" id="IPR000847">
    <property type="entry name" value="LysR_HTH_N"/>
</dbReference>
<keyword evidence="2" id="KW-0805">Transcription regulation</keyword>
<keyword evidence="4" id="KW-0804">Transcription</keyword>
<keyword evidence="7" id="KW-1185">Reference proteome</keyword>
<evidence type="ECO:0000256" key="3">
    <source>
        <dbReference type="ARBA" id="ARBA00023125"/>
    </source>
</evidence>
<dbReference type="PATRIC" id="fig|137591.25.peg.2226"/>
<dbReference type="SUPFAM" id="SSF46785">
    <property type="entry name" value="Winged helix' DNA-binding domain"/>
    <property type="match status" value="1"/>
</dbReference>
<evidence type="ECO:0000256" key="1">
    <source>
        <dbReference type="ARBA" id="ARBA00009437"/>
    </source>
</evidence>
<dbReference type="STRING" id="137591.AO080_04065"/>
<dbReference type="Gene3D" id="1.10.10.10">
    <property type="entry name" value="Winged helix-like DNA-binding domain superfamily/Winged helix DNA-binding domain"/>
    <property type="match status" value="1"/>
</dbReference>
<dbReference type="EMBL" id="JWHU01000042">
    <property type="protein sequence ID" value="KIU19232.1"/>
    <property type="molecule type" value="Genomic_DNA"/>
</dbReference>
<keyword evidence="3 6" id="KW-0238">DNA-binding</keyword>
<protein>
    <submittedName>
        <fullName evidence="6">DNA-binding transcriptional activator GcvA</fullName>
    </submittedName>
</protein>
<evidence type="ECO:0000256" key="2">
    <source>
        <dbReference type="ARBA" id="ARBA00023015"/>
    </source>
</evidence>
<organism evidence="6 7">
    <name type="scientific">Weissella cibaria</name>
    <dbReference type="NCBI Taxonomy" id="137591"/>
    <lineage>
        <taxon>Bacteria</taxon>
        <taxon>Bacillati</taxon>
        <taxon>Bacillota</taxon>
        <taxon>Bacilli</taxon>
        <taxon>Lactobacillales</taxon>
        <taxon>Lactobacillaceae</taxon>
        <taxon>Weissella</taxon>
    </lineage>
</organism>
<feature type="domain" description="HTH lysR-type" evidence="5">
    <location>
        <begin position="24"/>
        <end position="64"/>
    </location>
</feature>
<dbReference type="AlphaFoldDB" id="A0A0D1LKS2"/>
<dbReference type="PRINTS" id="PR00039">
    <property type="entry name" value="HTHLYSR"/>
</dbReference>
<dbReference type="Pfam" id="PF00126">
    <property type="entry name" value="HTH_1"/>
    <property type="match status" value="1"/>
</dbReference>
<name>A0A0D1LKS2_9LACO</name>
<dbReference type="GO" id="GO:0003677">
    <property type="term" value="F:DNA binding"/>
    <property type="evidence" value="ECO:0007669"/>
    <property type="project" value="UniProtKB-KW"/>
</dbReference>
<dbReference type="PROSITE" id="PS50931">
    <property type="entry name" value="HTH_LYSR"/>
    <property type="match status" value="1"/>
</dbReference>
<sequence>MSLNRKFEWHSIHTIPKTLIQRALTVAAITLNTTQVALSRQLKLLEAALGVTLINRDHKTVSLTPAGIYLAK</sequence>
<dbReference type="GO" id="GO:0032993">
    <property type="term" value="C:protein-DNA complex"/>
    <property type="evidence" value="ECO:0007669"/>
    <property type="project" value="TreeGrafter"/>
</dbReference>
<comment type="caution">
    <text evidence="6">The sequence shown here is derived from an EMBL/GenBank/DDBJ whole genome shotgun (WGS) entry which is preliminary data.</text>
</comment>
<evidence type="ECO:0000259" key="5">
    <source>
        <dbReference type="PROSITE" id="PS50931"/>
    </source>
</evidence>
<dbReference type="RefSeq" id="WP_043712422.1">
    <property type="nucleotide sequence ID" value="NZ_JALOCT010000006.1"/>
</dbReference>
<proteinExistence type="inferred from homology"/>
<dbReference type="InterPro" id="IPR036388">
    <property type="entry name" value="WH-like_DNA-bd_sf"/>
</dbReference>
<evidence type="ECO:0000313" key="7">
    <source>
        <dbReference type="Proteomes" id="UP000032287"/>
    </source>
</evidence>
<dbReference type="PANTHER" id="PTHR30346">
    <property type="entry name" value="TRANSCRIPTIONAL DUAL REGULATOR HCAR-RELATED"/>
    <property type="match status" value="1"/>
</dbReference>
<evidence type="ECO:0000313" key="6">
    <source>
        <dbReference type="EMBL" id="KIU19232.1"/>
    </source>
</evidence>
<accession>A0A0D1LKS2</accession>
<dbReference type="PANTHER" id="PTHR30346:SF28">
    <property type="entry name" value="HTH-TYPE TRANSCRIPTIONAL REGULATOR CYNR"/>
    <property type="match status" value="1"/>
</dbReference>
<dbReference type="GO" id="GO:0003700">
    <property type="term" value="F:DNA-binding transcription factor activity"/>
    <property type="evidence" value="ECO:0007669"/>
    <property type="project" value="InterPro"/>
</dbReference>
<reference evidence="6 7" key="1">
    <citation type="journal article" date="2015" name="Microbiology (Mosc.)">
        <title>Genomics of the Weissella cibaria species with an examination of its metabolic traits.</title>
        <authorList>
            <person name="Lynch K.M."/>
            <person name="Lucid A."/>
            <person name="Arendt E.K."/>
            <person name="Sleator R.D."/>
            <person name="Lucey B."/>
            <person name="Coffey A."/>
        </authorList>
    </citation>
    <scope>NUCLEOTIDE SEQUENCE [LARGE SCALE GENOMIC DNA]</scope>
    <source>
        <strain evidence="6 7">MG1</strain>
    </source>
</reference>